<dbReference type="AlphaFoldDB" id="A0A0B7HKF9"/>
<dbReference type="Proteomes" id="UP000038055">
    <property type="component" value="Unassembled WGS sequence"/>
</dbReference>
<gene>
    <name evidence="1" type="ORF">CCYN2B_420010</name>
</gene>
<protein>
    <submittedName>
        <fullName evidence="1">Uncharacterized protein</fullName>
    </submittedName>
</protein>
<reference evidence="2" key="1">
    <citation type="submission" date="2015-01" db="EMBL/GenBank/DDBJ databases">
        <authorList>
            <person name="MANFREDI Pablo"/>
        </authorList>
    </citation>
    <scope>NUCLEOTIDE SEQUENCE [LARGE SCALE GENOMIC DNA]</scope>
    <source>
        <strain evidence="2">Ccyn2B</strain>
    </source>
</reference>
<organism evidence="1 2">
    <name type="scientific">Capnocytophaga cynodegmi</name>
    <dbReference type="NCBI Taxonomy" id="28189"/>
    <lineage>
        <taxon>Bacteria</taxon>
        <taxon>Pseudomonadati</taxon>
        <taxon>Bacteroidota</taxon>
        <taxon>Flavobacteriia</taxon>
        <taxon>Flavobacteriales</taxon>
        <taxon>Flavobacteriaceae</taxon>
        <taxon>Capnocytophaga</taxon>
    </lineage>
</organism>
<dbReference type="EMBL" id="CDOD01000037">
    <property type="protein sequence ID" value="CEN38033.1"/>
    <property type="molecule type" value="Genomic_DNA"/>
</dbReference>
<dbReference type="RefSeq" id="WP_041993538.1">
    <property type="nucleotide sequence ID" value="NZ_CDOD01000037.1"/>
</dbReference>
<evidence type="ECO:0000313" key="1">
    <source>
        <dbReference type="EMBL" id="CEN38033.1"/>
    </source>
</evidence>
<evidence type="ECO:0000313" key="2">
    <source>
        <dbReference type="Proteomes" id="UP000038055"/>
    </source>
</evidence>
<keyword evidence="2" id="KW-1185">Reference proteome</keyword>
<sequence length="494" mass="55632">MKKRNLLTVIASILAIVLNAQDIKVKKGELLLDKKPVARVEKIDKKYQFSDLSGNVMYSAIITQQTVLGNETSERWLQLTGKNGIIRELELPSKLIFTLSNEKYNIDAVLKCEQNLLTTNGIDKTSVDAFFQNEEKPFSDKWDAIFEKEKATIKKEDELIANDQITIDKKGNILKKDEKIGSISFTSETGKAPGSLTISTYKVRDLSGGIIASSSFNNMTPDYYSVETYDQKKIEIFTPTSKQYTSMGIEKDDLAKRIVYRLYASGYPFGDMSEVYKNYIISANEKISQERKEKEDKAKSTSLNIYDALGYLIDKNGNKIEGFITIEFESIDAKLGREKNVSNLTSYGNSVGIKATGDKKTKYHKAKDGVKFCTGNRCFLGTKSEEDGVFGHGGSQLDALSGGASQFFEILHEKDGNYVLAHVKHPEEYYIKLNGREKAVYLGNEATFGTKSPEKVEKIFNKYINCSHLNFSDYDMKSKESMIKIIEDYINSCK</sequence>
<proteinExistence type="predicted"/>
<accession>A0A0B7HKF9</accession>
<name>A0A0B7HKF9_9FLAO</name>